<evidence type="ECO:0000313" key="1">
    <source>
        <dbReference type="EMBL" id="TMI81251.1"/>
    </source>
</evidence>
<dbReference type="AlphaFoldDB" id="A0A537JCK0"/>
<accession>A0A537JCK0</accession>
<name>A0A537JCK0_9BACT</name>
<proteinExistence type="predicted"/>
<sequence length="78" mass="9049">MTTGLILANMTSIKRRIRHINTEYDGLDNRLEAMNVVQAALREMTTLHSLLPKPIKEKSWVFLSLERGRTHCRAEGWK</sequence>
<organism evidence="1 2">
    <name type="scientific">Candidatus Segetimicrobium genomatis</name>
    <dbReference type="NCBI Taxonomy" id="2569760"/>
    <lineage>
        <taxon>Bacteria</taxon>
        <taxon>Bacillati</taxon>
        <taxon>Candidatus Sysuimicrobiota</taxon>
        <taxon>Candidatus Sysuimicrobiia</taxon>
        <taxon>Candidatus Sysuimicrobiales</taxon>
        <taxon>Candidatus Segetimicrobiaceae</taxon>
        <taxon>Candidatus Segetimicrobium</taxon>
    </lineage>
</organism>
<dbReference type="EMBL" id="VBAO01000178">
    <property type="protein sequence ID" value="TMI81251.1"/>
    <property type="molecule type" value="Genomic_DNA"/>
</dbReference>
<gene>
    <name evidence="1" type="ORF">E6H04_07255</name>
</gene>
<evidence type="ECO:0000313" key="2">
    <source>
        <dbReference type="Proteomes" id="UP000320048"/>
    </source>
</evidence>
<dbReference type="Proteomes" id="UP000320048">
    <property type="component" value="Unassembled WGS sequence"/>
</dbReference>
<reference evidence="1 2" key="1">
    <citation type="journal article" date="2019" name="Nat. Microbiol.">
        <title>Mediterranean grassland soil C-N compound turnover is dependent on rainfall and depth, and is mediated by genomically divergent microorganisms.</title>
        <authorList>
            <person name="Diamond S."/>
            <person name="Andeer P.F."/>
            <person name="Li Z."/>
            <person name="Crits-Christoph A."/>
            <person name="Burstein D."/>
            <person name="Anantharaman K."/>
            <person name="Lane K.R."/>
            <person name="Thomas B.C."/>
            <person name="Pan C."/>
            <person name="Northen T.R."/>
            <person name="Banfield J.F."/>
        </authorList>
    </citation>
    <scope>NUCLEOTIDE SEQUENCE [LARGE SCALE GENOMIC DNA]</scope>
    <source>
        <strain evidence="1">NP_7</strain>
    </source>
</reference>
<protein>
    <submittedName>
        <fullName evidence="1">Uncharacterized protein</fullName>
    </submittedName>
</protein>
<comment type="caution">
    <text evidence="1">The sequence shown here is derived from an EMBL/GenBank/DDBJ whole genome shotgun (WGS) entry which is preliminary data.</text>
</comment>